<protein>
    <submittedName>
        <fullName evidence="2">Uncharacterized protein</fullName>
    </submittedName>
</protein>
<name>A0ABZ0X5B3_9GAMM</name>
<dbReference type="RefSeq" id="WP_051082495.1">
    <property type="nucleotide sequence ID" value="NZ_CP140158.1"/>
</dbReference>
<keyword evidence="3" id="KW-1185">Reference proteome</keyword>
<accession>A0ABZ0X5B3</accession>
<feature type="chain" id="PRO_5045467042" evidence="1">
    <location>
        <begin position="22"/>
        <end position="272"/>
    </location>
</feature>
<gene>
    <name evidence="2" type="ORF">SR900_02630</name>
</gene>
<proteinExistence type="predicted"/>
<keyword evidence="1" id="KW-0732">Signal</keyword>
<evidence type="ECO:0000256" key="1">
    <source>
        <dbReference type="SAM" id="SignalP"/>
    </source>
</evidence>
<evidence type="ECO:0000313" key="2">
    <source>
        <dbReference type="EMBL" id="WQG85791.1"/>
    </source>
</evidence>
<evidence type="ECO:0000313" key="3">
    <source>
        <dbReference type="Proteomes" id="UP001324185"/>
    </source>
</evidence>
<organism evidence="2 3">
    <name type="scientific">Kangiella aquimarina</name>
    <dbReference type="NCBI Taxonomy" id="261965"/>
    <lineage>
        <taxon>Bacteria</taxon>
        <taxon>Pseudomonadati</taxon>
        <taxon>Pseudomonadota</taxon>
        <taxon>Gammaproteobacteria</taxon>
        <taxon>Kangiellales</taxon>
        <taxon>Kangiellaceae</taxon>
        <taxon>Kangiella</taxon>
    </lineage>
</organism>
<dbReference type="Proteomes" id="UP001324185">
    <property type="component" value="Chromosome"/>
</dbReference>
<feature type="signal peptide" evidence="1">
    <location>
        <begin position="1"/>
        <end position="21"/>
    </location>
</feature>
<sequence>MNFQHIATGLFLCLCSMLVNAKHVEPDYARQPQTVSEELCEAVKDYDDWKIYHDQWISEAYDLERYQWQASKGYPVKDSRFYEKTDYDKYSTETLMRLAQEGDKAANLELAQRHYYFRSGKVTDAEHFCYMAVVDGFSAMTSCMISSYGEKIARQMAKDQGQSSERQLKLRLKLLGWAQISQDFDDIFAQQFAEILKPGYQRNDITDAMIKDAAESIREELKLARQERKQYKETLTFDVKQKMPELWRMLEQNKLEEQVINSCFIENEYATE</sequence>
<dbReference type="EMBL" id="CP140158">
    <property type="protein sequence ID" value="WQG85791.1"/>
    <property type="molecule type" value="Genomic_DNA"/>
</dbReference>
<reference evidence="2 3" key="1">
    <citation type="submission" date="2023-11" db="EMBL/GenBank/DDBJ databases">
        <title>MicrobeMod: A computational toolkit for identifying prokaryotic methylation and restriction-modification with nanopore sequencing.</title>
        <authorList>
            <person name="Crits-Christoph A."/>
            <person name="Kang S.C."/>
            <person name="Lee H."/>
            <person name="Ostrov N."/>
        </authorList>
    </citation>
    <scope>NUCLEOTIDE SEQUENCE [LARGE SCALE GENOMIC DNA]</scope>
    <source>
        <strain evidence="2 3">DSMZ 16071</strain>
    </source>
</reference>